<feature type="transmembrane region" description="Helical" evidence="7">
    <location>
        <begin position="348"/>
        <end position="365"/>
    </location>
</feature>
<dbReference type="GO" id="GO:0015293">
    <property type="term" value="F:symporter activity"/>
    <property type="evidence" value="ECO:0007669"/>
    <property type="project" value="UniProtKB-KW"/>
</dbReference>
<evidence type="ECO:0000256" key="3">
    <source>
        <dbReference type="ARBA" id="ARBA00022475"/>
    </source>
</evidence>
<dbReference type="PROSITE" id="PS51257">
    <property type="entry name" value="PROKAR_LIPOPROTEIN"/>
    <property type="match status" value="1"/>
</dbReference>
<feature type="transmembrane region" description="Helical" evidence="7">
    <location>
        <begin position="171"/>
        <end position="189"/>
    </location>
</feature>
<dbReference type="eggNOG" id="COG1301">
    <property type="taxonomic scope" value="Bacteria"/>
</dbReference>
<dbReference type="Pfam" id="PF00375">
    <property type="entry name" value="SDF"/>
    <property type="match status" value="1"/>
</dbReference>
<reference evidence="9" key="1">
    <citation type="submission" date="2010-12" db="EMBL/GenBank/DDBJ databases">
        <title>Complete sequence of Desulfovibrio aespoeensis Aspo-2.</title>
        <authorList>
            <consortium name="US DOE Joint Genome Institute"/>
            <person name="Lucas S."/>
            <person name="Copeland A."/>
            <person name="Lapidus A."/>
            <person name="Cheng J.-F."/>
            <person name="Goodwin L."/>
            <person name="Pitluck S."/>
            <person name="Chertkov O."/>
            <person name="Misra M."/>
            <person name="Detter J.C."/>
            <person name="Han C."/>
            <person name="Tapia R."/>
            <person name="Land M."/>
            <person name="Hauser L."/>
            <person name="Kyrpides N."/>
            <person name="Ivanova N."/>
            <person name="Ovchinnikova G."/>
            <person name="Pedersen K."/>
            <person name="Jagevall S."/>
            <person name="Hazen T."/>
            <person name="Woyke T."/>
        </authorList>
    </citation>
    <scope>NUCLEOTIDE SEQUENCE [LARGE SCALE GENOMIC DNA]</scope>
    <source>
        <strain evidence="9">ATCC 700646 / DSM 10631 / Aspo-2</strain>
    </source>
</reference>
<evidence type="ECO:0000313" key="8">
    <source>
        <dbReference type="EMBL" id="ADU61662.1"/>
    </source>
</evidence>
<dbReference type="GO" id="GO:0005886">
    <property type="term" value="C:plasma membrane"/>
    <property type="evidence" value="ECO:0007669"/>
    <property type="project" value="UniProtKB-SubCell"/>
</dbReference>
<protein>
    <submittedName>
        <fullName evidence="8">Sodium:dicarboxylate symporter</fullName>
    </submittedName>
</protein>
<dbReference type="RefSeq" id="WP_013513594.1">
    <property type="nucleotide sequence ID" value="NC_014844.1"/>
</dbReference>
<dbReference type="PANTHER" id="PTHR42865:SF7">
    <property type="entry name" value="PROTON_GLUTAMATE-ASPARTATE SYMPORTER"/>
    <property type="match status" value="1"/>
</dbReference>
<keyword evidence="6 7" id="KW-0472">Membrane</keyword>
<keyword evidence="2" id="KW-0813">Transport</keyword>
<evidence type="ECO:0000256" key="6">
    <source>
        <dbReference type="ARBA" id="ARBA00023136"/>
    </source>
</evidence>
<evidence type="ECO:0000256" key="5">
    <source>
        <dbReference type="ARBA" id="ARBA00022989"/>
    </source>
</evidence>
<dbReference type="OrthoDB" id="9766690at2"/>
<feature type="transmembrane region" description="Helical" evidence="7">
    <location>
        <begin position="237"/>
        <end position="264"/>
    </location>
</feature>
<feature type="transmembrane region" description="Helical" evidence="7">
    <location>
        <begin position="210"/>
        <end position="231"/>
    </location>
</feature>
<dbReference type="EMBL" id="CP002431">
    <property type="protein sequence ID" value="ADU61662.1"/>
    <property type="molecule type" value="Genomic_DNA"/>
</dbReference>
<dbReference type="STRING" id="643562.Daes_0644"/>
<sequence length="436" mass="47086" precursor="true">MKKILMHPLLIVIACLAGFATGVTSPELTQAIKPIGEVFLTLLNMCVLPIIICAIISSVGALFNKTKNGGSIKKMLSLYLFFIALSCIIGLATPLGMFKFFHFGDNLGATVGALMVDNDAQQQASGTTGFQSVVYDITTTATSVEEEDRVSYFLDQIVAGNIFESLASQRLLQILTFFLLFSVMLKYVHDAERELIISFSNAIFSVMQKLIDLVICFLPIGLWALLANQFSNINMEFLAALGNFVLMVWASSIIVLGVAVFFFWKATGLGPIKQATLLKAPIFIALSTRSSFPTLPAALTALDDLGLTRESTNLSVSLGHTLCKYGKSMVFCIGAIYSFYLYNVPISFFSLVSVLFLSILAGMAASGAPSIISRTMISLVLLPLGIPSEAIIIILLTVDPITDPIITLVSTYPNYAVAAMLSAKTEEQQSVLKQAA</sequence>
<keyword evidence="3" id="KW-1003">Cell membrane</keyword>
<comment type="subcellular location">
    <subcellularLocation>
        <location evidence="1">Cell membrane</location>
        <topology evidence="1">Multi-pass membrane protein</topology>
    </subcellularLocation>
</comment>
<dbReference type="PRINTS" id="PR00173">
    <property type="entry name" value="EDTRNSPORT"/>
</dbReference>
<organism evidence="8 9">
    <name type="scientific">Pseudodesulfovibrio aespoeensis (strain ATCC 700646 / DSM 10631 / Aspo-2)</name>
    <name type="common">Desulfovibrio aespoeensis</name>
    <dbReference type="NCBI Taxonomy" id="643562"/>
    <lineage>
        <taxon>Bacteria</taxon>
        <taxon>Pseudomonadati</taxon>
        <taxon>Thermodesulfobacteriota</taxon>
        <taxon>Desulfovibrionia</taxon>
        <taxon>Desulfovibrionales</taxon>
        <taxon>Desulfovibrionaceae</taxon>
    </lineage>
</organism>
<feature type="transmembrane region" description="Helical" evidence="7">
    <location>
        <begin position="76"/>
        <end position="98"/>
    </location>
</feature>
<evidence type="ECO:0000256" key="2">
    <source>
        <dbReference type="ARBA" id="ARBA00022448"/>
    </source>
</evidence>
<feature type="transmembrane region" description="Helical" evidence="7">
    <location>
        <begin position="377"/>
        <end position="398"/>
    </location>
</feature>
<dbReference type="KEGG" id="das:Daes_0644"/>
<evidence type="ECO:0000313" key="9">
    <source>
        <dbReference type="Proteomes" id="UP000002191"/>
    </source>
</evidence>
<dbReference type="InterPro" id="IPR036458">
    <property type="entry name" value="Na:dicarbo_symporter_sf"/>
</dbReference>
<dbReference type="SUPFAM" id="SSF118215">
    <property type="entry name" value="Proton glutamate symport protein"/>
    <property type="match status" value="1"/>
</dbReference>
<keyword evidence="5 7" id="KW-1133">Transmembrane helix</keyword>
<feature type="transmembrane region" description="Helical" evidence="7">
    <location>
        <begin position="41"/>
        <end position="64"/>
    </location>
</feature>
<evidence type="ECO:0000256" key="4">
    <source>
        <dbReference type="ARBA" id="ARBA00022692"/>
    </source>
</evidence>
<dbReference type="HOGENOM" id="CLU_019375_7_1_7"/>
<name>E6VYZ9_PSEA9</name>
<reference evidence="8 9" key="2">
    <citation type="journal article" date="2014" name="Genome Announc.">
        <title>Complete Genome Sequence of the Subsurface, Mesophilic Sulfate-Reducing Bacterium Desulfovibrio aespoeensis Aspo-2.</title>
        <authorList>
            <person name="Pedersen K."/>
            <person name="Bengtsson A."/>
            <person name="Edlund J."/>
            <person name="Rabe L."/>
            <person name="Hazen T."/>
            <person name="Chakraborty R."/>
            <person name="Goodwin L."/>
            <person name="Shapiro N."/>
        </authorList>
    </citation>
    <scope>NUCLEOTIDE SEQUENCE [LARGE SCALE GENOMIC DNA]</scope>
    <source>
        <strain evidence="9">ATCC 700646 / DSM 10631 / Aspo-2</strain>
    </source>
</reference>
<accession>E6VYZ9</accession>
<keyword evidence="4 7" id="KW-0812">Transmembrane</keyword>
<dbReference type="Gene3D" id="1.10.3860.10">
    <property type="entry name" value="Sodium:dicarboxylate symporter"/>
    <property type="match status" value="1"/>
</dbReference>
<dbReference type="InterPro" id="IPR001991">
    <property type="entry name" value="Na-dicarboxylate_symporter"/>
</dbReference>
<proteinExistence type="predicted"/>
<gene>
    <name evidence="8" type="ordered locus">Daes_0644</name>
</gene>
<evidence type="ECO:0000256" key="1">
    <source>
        <dbReference type="ARBA" id="ARBA00004651"/>
    </source>
</evidence>
<keyword evidence="9" id="KW-1185">Reference proteome</keyword>
<dbReference type="PANTHER" id="PTHR42865">
    <property type="entry name" value="PROTON/GLUTAMATE-ASPARTATE SYMPORTER"/>
    <property type="match status" value="1"/>
</dbReference>
<dbReference type="Proteomes" id="UP000002191">
    <property type="component" value="Chromosome"/>
</dbReference>
<evidence type="ECO:0000256" key="7">
    <source>
        <dbReference type="SAM" id="Phobius"/>
    </source>
</evidence>
<dbReference type="AlphaFoldDB" id="E6VYZ9"/>